<dbReference type="GO" id="GO:0008757">
    <property type="term" value="F:S-adenosylmethionine-dependent methyltransferase activity"/>
    <property type="evidence" value="ECO:0007669"/>
    <property type="project" value="InterPro"/>
</dbReference>
<dbReference type="EMBL" id="LT629785">
    <property type="protein sequence ID" value="SDT93820.1"/>
    <property type="molecule type" value="Genomic_DNA"/>
</dbReference>
<evidence type="ECO:0000313" key="3">
    <source>
        <dbReference type="Proteomes" id="UP000243232"/>
    </source>
</evidence>
<proteinExistence type="predicted"/>
<keyword evidence="2" id="KW-0808">Transferase</keyword>
<dbReference type="PANTHER" id="PTHR43861">
    <property type="entry name" value="TRANS-ACONITATE 2-METHYLTRANSFERASE-RELATED"/>
    <property type="match status" value="1"/>
</dbReference>
<dbReference type="AlphaFoldDB" id="A0A1H2EFF3"/>
<accession>A0A1H2EFF3</accession>
<dbReference type="Gene3D" id="3.40.50.150">
    <property type="entry name" value="Vaccinia Virus protein VP39"/>
    <property type="match status" value="1"/>
</dbReference>
<reference evidence="3" key="1">
    <citation type="submission" date="2016-10" db="EMBL/GenBank/DDBJ databases">
        <authorList>
            <person name="Varghese N."/>
            <person name="Submissions S."/>
        </authorList>
    </citation>
    <scope>NUCLEOTIDE SEQUENCE [LARGE SCALE GENOMIC DNA]</scope>
    <source>
        <strain evidence="3">DSM 17875</strain>
    </source>
</reference>
<dbReference type="CDD" id="cd02440">
    <property type="entry name" value="AdoMet_MTases"/>
    <property type="match status" value="1"/>
</dbReference>
<dbReference type="InterPro" id="IPR013216">
    <property type="entry name" value="Methyltransf_11"/>
</dbReference>
<sequence length="338" mass="38474">MPEHIQVSDSEIYIEGWALSLWNQPEQTRLLINGQDIDKIEWPIESPDIATHFDTLPNTKAARFRCRHTLEKGKSPYLNGFIRFNVTGPYGEHRLSYRTAWFFCDPDREFAVPSPAQRERVIGTDHLEFFKIGGATIVNRIQLLLQERFDRTFSNFNSILDWGCGAGRLTRYLPFFTSSITAVDIDPDNIRGCKESIPGVDFLQTELHPPTPFGNASFDLVIGLSVLTHLREPVQNAWLAELQRIVCPGGLVLLSIQGMAQSALYRTPIERCLAVRSEGILYVGNNSQLDQVIDAPDYYVDVIHSHDYVMTKWGNYFDVLEIVEAIAGNQDLVVMRRR</sequence>
<organism evidence="2 3">
    <name type="scientific">Pseudomonas pohangensis</name>
    <dbReference type="NCBI Taxonomy" id="364197"/>
    <lineage>
        <taxon>Bacteria</taxon>
        <taxon>Pseudomonadati</taxon>
        <taxon>Pseudomonadota</taxon>
        <taxon>Gammaproteobacteria</taxon>
        <taxon>Pseudomonadales</taxon>
        <taxon>Pseudomonadaceae</taxon>
        <taxon>Pseudomonas</taxon>
    </lineage>
</organism>
<keyword evidence="3" id="KW-1185">Reference proteome</keyword>
<name>A0A1H2EFF3_9PSED</name>
<dbReference type="PANTHER" id="PTHR43861:SF1">
    <property type="entry name" value="TRANS-ACONITATE 2-METHYLTRANSFERASE"/>
    <property type="match status" value="1"/>
</dbReference>
<keyword evidence="2" id="KW-0489">Methyltransferase</keyword>
<dbReference type="Proteomes" id="UP000243232">
    <property type="component" value="Chromosome I"/>
</dbReference>
<protein>
    <submittedName>
        <fullName evidence="2">Methyltransferase domain-containing protein</fullName>
    </submittedName>
</protein>
<dbReference type="InterPro" id="IPR029063">
    <property type="entry name" value="SAM-dependent_MTases_sf"/>
</dbReference>
<feature type="domain" description="Methyltransferase type 11" evidence="1">
    <location>
        <begin position="160"/>
        <end position="253"/>
    </location>
</feature>
<gene>
    <name evidence="2" type="ORF">SAMN05216296_0728</name>
</gene>
<evidence type="ECO:0000313" key="2">
    <source>
        <dbReference type="EMBL" id="SDT93820.1"/>
    </source>
</evidence>
<dbReference type="GO" id="GO:0032259">
    <property type="term" value="P:methylation"/>
    <property type="evidence" value="ECO:0007669"/>
    <property type="project" value="UniProtKB-KW"/>
</dbReference>
<dbReference type="SUPFAM" id="SSF53335">
    <property type="entry name" value="S-adenosyl-L-methionine-dependent methyltransferases"/>
    <property type="match status" value="1"/>
</dbReference>
<evidence type="ECO:0000259" key="1">
    <source>
        <dbReference type="Pfam" id="PF08241"/>
    </source>
</evidence>
<dbReference type="Pfam" id="PF08241">
    <property type="entry name" value="Methyltransf_11"/>
    <property type="match status" value="1"/>
</dbReference>
<dbReference type="STRING" id="364197.SAMN05216296_0728"/>